<keyword evidence="3 5" id="KW-0238">DNA-binding</keyword>
<accession>A0A413IDJ3</accession>
<feature type="coiled-coil region" evidence="6">
    <location>
        <begin position="320"/>
        <end position="350"/>
    </location>
</feature>
<dbReference type="InterPro" id="IPR035386">
    <property type="entry name" value="Arm-DNA-bind_5"/>
</dbReference>
<sequence>MNATVSVICYKSRPQKNGEYPLTLRITKNGQRKYQYLGISVELKHWDFQKNRPKPNCPNKELINKIILEKEKEYQEKILEFNSEQKEYTAASLVENKQKKLQLKTVKEFYEQLIKEFEETNKVGNRLIYKTSFNSLKAFTRSDLNFYFSDINTDWLYNYEKWQRRKGNKETTISLQFRTLRSAYNKAIEEKAATKKNYPFDDYKVGKFKTKTKKRAISKDEVMQVITTETINATPPRILARDIFTFSYLCGGIPFVDISNLTMKNIQRGRILYTRQKTHGDINIKLCDQAKEIIKKYAFHQKTANYLFPILNANIHKTELQKQNRRHKVLAQVNNELKELATELEIESKLTTYVARHSFASVLKKSGVSVALISEALGHTDLKTTQIYLDSFENTQIDAAMQNLL</sequence>
<dbReference type="RefSeq" id="WP_118103615.1">
    <property type="nucleotide sequence ID" value="NZ_QRPC01000015.1"/>
</dbReference>
<evidence type="ECO:0000256" key="1">
    <source>
        <dbReference type="ARBA" id="ARBA00008857"/>
    </source>
</evidence>
<feature type="domain" description="Core-binding (CB)" evidence="8">
    <location>
        <begin position="108"/>
        <end position="188"/>
    </location>
</feature>
<dbReference type="GO" id="GO:0015074">
    <property type="term" value="P:DNA integration"/>
    <property type="evidence" value="ECO:0007669"/>
    <property type="project" value="UniProtKB-KW"/>
</dbReference>
<dbReference type="InterPro" id="IPR010998">
    <property type="entry name" value="Integrase_recombinase_N"/>
</dbReference>
<dbReference type="PANTHER" id="PTHR30349">
    <property type="entry name" value="PHAGE INTEGRASE-RELATED"/>
    <property type="match status" value="1"/>
</dbReference>
<evidence type="ECO:0000313" key="9">
    <source>
        <dbReference type="EMBL" id="RGY07511.1"/>
    </source>
</evidence>
<dbReference type="Pfam" id="PF17293">
    <property type="entry name" value="Arm-DNA-bind_5"/>
    <property type="match status" value="1"/>
</dbReference>
<dbReference type="InterPro" id="IPR002104">
    <property type="entry name" value="Integrase_catalytic"/>
</dbReference>
<dbReference type="EMBL" id="QSCO01000008">
    <property type="protein sequence ID" value="RGY07511.1"/>
    <property type="molecule type" value="Genomic_DNA"/>
</dbReference>
<organism evidence="9 10">
    <name type="scientific">Odoribacter splanchnicus</name>
    <dbReference type="NCBI Taxonomy" id="28118"/>
    <lineage>
        <taxon>Bacteria</taxon>
        <taxon>Pseudomonadati</taxon>
        <taxon>Bacteroidota</taxon>
        <taxon>Bacteroidia</taxon>
        <taxon>Bacteroidales</taxon>
        <taxon>Odoribacteraceae</taxon>
        <taxon>Odoribacter</taxon>
    </lineage>
</organism>
<proteinExistence type="inferred from homology"/>
<dbReference type="Proteomes" id="UP000284434">
    <property type="component" value="Unassembled WGS sequence"/>
</dbReference>
<dbReference type="GO" id="GO:0003677">
    <property type="term" value="F:DNA binding"/>
    <property type="evidence" value="ECO:0007669"/>
    <property type="project" value="UniProtKB-UniRule"/>
</dbReference>
<comment type="caution">
    <text evidence="9">The sequence shown here is derived from an EMBL/GenBank/DDBJ whole genome shotgun (WGS) entry which is preliminary data.</text>
</comment>
<dbReference type="CDD" id="cd01185">
    <property type="entry name" value="INTN1_C_like"/>
    <property type="match status" value="1"/>
</dbReference>
<keyword evidence="4" id="KW-0233">DNA recombination</keyword>
<evidence type="ECO:0000256" key="4">
    <source>
        <dbReference type="ARBA" id="ARBA00023172"/>
    </source>
</evidence>
<dbReference type="Pfam" id="PF00589">
    <property type="entry name" value="Phage_integrase"/>
    <property type="match status" value="1"/>
</dbReference>
<dbReference type="GO" id="GO:0006310">
    <property type="term" value="P:DNA recombination"/>
    <property type="evidence" value="ECO:0007669"/>
    <property type="project" value="UniProtKB-KW"/>
</dbReference>
<dbReference type="AlphaFoldDB" id="A0A413IDJ3"/>
<dbReference type="Pfam" id="PF13102">
    <property type="entry name" value="Phage_int_SAM_5"/>
    <property type="match status" value="1"/>
</dbReference>
<dbReference type="Gene3D" id="1.10.443.10">
    <property type="entry name" value="Intergrase catalytic core"/>
    <property type="match status" value="1"/>
</dbReference>
<dbReference type="PANTHER" id="PTHR30349:SF64">
    <property type="entry name" value="PROPHAGE INTEGRASE INTD-RELATED"/>
    <property type="match status" value="1"/>
</dbReference>
<evidence type="ECO:0000256" key="5">
    <source>
        <dbReference type="PROSITE-ProRule" id="PRU01248"/>
    </source>
</evidence>
<dbReference type="PROSITE" id="PS51900">
    <property type="entry name" value="CB"/>
    <property type="match status" value="1"/>
</dbReference>
<evidence type="ECO:0000259" key="7">
    <source>
        <dbReference type="PROSITE" id="PS51898"/>
    </source>
</evidence>
<comment type="similarity">
    <text evidence="1">Belongs to the 'phage' integrase family.</text>
</comment>
<gene>
    <name evidence="9" type="ORF">DXA53_07620</name>
</gene>
<reference evidence="9 10" key="1">
    <citation type="submission" date="2018-08" db="EMBL/GenBank/DDBJ databases">
        <title>A genome reference for cultivated species of the human gut microbiota.</title>
        <authorList>
            <person name="Zou Y."/>
            <person name="Xue W."/>
            <person name="Luo G."/>
        </authorList>
    </citation>
    <scope>NUCLEOTIDE SEQUENCE [LARGE SCALE GENOMIC DNA]</scope>
    <source>
        <strain evidence="9 10">OF03-11</strain>
    </source>
</reference>
<keyword evidence="2" id="KW-0229">DNA integration</keyword>
<dbReference type="InterPro" id="IPR013762">
    <property type="entry name" value="Integrase-like_cat_sf"/>
</dbReference>
<dbReference type="PROSITE" id="PS51898">
    <property type="entry name" value="TYR_RECOMBINASE"/>
    <property type="match status" value="1"/>
</dbReference>
<evidence type="ECO:0000313" key="10">
    <source>
        <dbReference type="Proteomes" id="UP000284434"/>
    </source>
</evidence>
<dbReference type="InterPro" id="IPR044068">
    <property type="entry name" value="CB"/>
</dbReference>
<evidence type="ECO:0000256" key="2">
    <source>
        <dbReference type="ARBA" id="ARBA00022908"/>
    </source>
</evidence>
<dbReference type="Gene3D" id="1.10.150.130">
    <property type="match status" value="1"/>
</dbReference>
<protein>
    <submittedName>
        <fullName evidence="9">Site-specific integrase</fullName>
    </submittedName>
</protein>
<keyword evidence="6" id="KW-0175">Coiled coil</keyword>
<dbReference type="SUPFAM" id="SSF56349">
    <property type="entry name" value="DNA breaking-rejoining enzymes"/>
    <property type="match status" value="1"/>
</dbReference>
<feature type="domain" description="Tyr recombinase" evidence="7">
    <location>
        <begin position="212"/>
        <end position="401"/>
    </location>
</feature>
<dbReference type="InterPro" id="IPR025269">
    <property type="entry name" value="SAM-like_dom"/>
</dbReference>
<dbReference type="InterPro" id="IPR011010">
    <property type="entry name" value="DNA_brk_join_enz"/>
</dbReference>
<name>A0A413IDJ3_9BACT</name>
<dbReference type="InterPro" id="IPR050090">
    <property type="entry name" value="Tyrosine_recombinase_XerCD"/>
</dbReference>
<evidence type="ECO:0000259" key="8">
    <source>
        <dbReference type="PROSITE" id="PS51900"/>
    </source>
</evidence>
<evidence type="ECO:0000256" key="3">
    <source>
        <dbReference type="ARBA" id="ARBA00023125"/>
    </source>
</evidence>
<evidence type="ECO:0000256" key="6">
    <source>
        <dbReference type="SAM" id="Coils"/>
    </source>
</evidence>